<keyword evidence="10 16" id="KW-0133">Cell shape</keyword>
<dbReference type="GO" id="GO:0051301">
    <property type="term" value="P:cell division"/>
    <property type="evidence" value="ECO:0007669"/>
    <property type="project" value="UniProtKB-KW"/>
</dbReference>
<dbReference type="EMBL" id="DVMO01000146">
    <property type="protein sequence ID" value="HIU28567.1"/>
    <property type="molecule type" value="Genomic_DNA"/>
</dbReference>
<keyword evidence="6 16" id="KW-0132">Cell division</keyword>
<dbReference type="Gene3D" id="3.30.465.10">
    <property type="match status" value="1"/>
</dbReference>
<dbReference type="PROSITE" id="PS51387">
    <property type="entry name" value="FAD_PCMH"/>
    <property type="match status" value="1"/>
</dbReference>
<keyword evidence="11 16" id="KW-0573">Peptidoglycan synthesis</keyword>
<dbReference type="GO" id="GO:0008762">
    <property type="term" value="F:UDP-N-acetylmuramate dehydrogenase activity"/>
    <property type="evidence" value="ECO:0007669"/>
    <property type="project" value="UniProtKB-UniRule"/>
</dbReference>
<dbReference type="InterPro" id="IPR036318">
    <property type="entry name" value="FAD-bd_PCMH-like_sf"/>
</dbReference>
<dbReference type="AlphaFoldDB" id="A0A9D1L9T9"/>
<evidence type="ECO:0000256" key="3">
    <source>
        <dbReference type="ARBA" id="ARBA00004496"/>
    </source>
</evidence>
<evidence type="ECO:0000256" key="2">
    <source>
        <dbReference type="ARBA" id="ARBA00003921"/>
    </source>
</evidence>
<evidence type="ECO:0000256" key="1">
    <source>
        <dbReference type="ARBA" id="ARBA00001974"/>
    </source>
</evidence>
<dbReference type="Gene3D" id="3.90.78.10">
    <property type="entry name" value="UDP-N-acetylenolpyruvoylglucosamine reductase, C-terminal domain"/>
    <property type="match status" value="1"/>
</dbReference>
<dbReference type="Proteomes" id="UP000824091">
    <property type="component" value="Unassembled WGS sequence"/>
</dbReference>
<keyword evidence="7 16" id="KW-0285">Flavoprotein</keyword>
<organism evidence="18 19">
    <name type="scientific">Candidatus Fimisoma avicola</name>
    <dbReference type="NCBI Taxonomy" id="2840826"/>
    <lineage>
        <taxon>Bacteria</taxon>
        <taxon>Bacillati</taxon>
        <taxon>Bacillota</taxon>
        <taxon>Clostridia</taxon>
        <taxon>Eubacteriales</taxon>
        <taxon>Candidatus Fimisoma</taxon>
    </lineage>
</organism>
<dbReference type="EC" id="1.3.1.98" evidence="16"/>
<dbReference type="GO" id="GO:0071949">
    <property type="term" value="F:FAD binding"/>
    <property type="evidence" value="ECO:0007669"/>
    <property type="project" value="InterPro"/>
</dbReference>
<evidence type="ECO:0000256" key="16">
    <source>
        <dbReference type="HAMAP-Rule" id="MF_00037"/>
    </source>
</evidence>
<evidence type="ECO:0000256" key="4">
    <source>
        <dbReference type="ARBA" id="ARBA00004752"/>
    </source>
</evidence>
<keyword evidence="8 16" id="KW-0274">FAD</keyword>
<proteinExistence type="inferred from homology"/>
<dbReference type="InterPro" id="IPR036635">
    <property type="entry name" value="MurB_C_sf"/>
</dbReference>
<feature type="domain" description="FAD-binding PCMH-type" evidence="17">
    <location>
        <begin position="28"/>
        <end position="220"/>
    </location>
</feature>
<evidence type="ECO:0000256" key="9">
    <source>
        <dbReference type="ARBA" id="ARBA00022857"/>
    </source>
</evidence>
<dbReference type="InterPro" id="IPR016167">
    <property type="entry name" value="FAD-bd_PCMH_sub1"/>
</dbReference>
<dbReference type="InterPro" id="IPR011601">
    <property type="entry name" value="MurB_C"/>
</dbReference>
<keyword evidence="14 16" id="KW-0961">Cell wall biogenesis/degradation</keyword>
<dbReference type="GO" id="GO:0009252">
    <property type="term" value="P:peptidoglycan biosynthetic process"/>
    <property type="evidence" value="ECO:0007669"/>
    <property type="project" value="UniProtKB-UniRule"/>
</dbReference>
<dbReference type="InterPro" id="IPR003170">
    <property type="entry name" value="MurB"/>
</dbReference>
<evidence type="ECO:0000256" key="7">
    <source>
        <dbReference type="ARBA" id="ARBA00022630"/>
    </source>
</evidence>
<sequence>MAGLKELLINTGAEIEENVPMGKYTSFRAGGRAAVVVCAGSEQQLLSVLSAVSNAGVPHTILGNGTNTLFRDSGYQGVVIRLGSGFSYIEEVSGGDRGKDGEKVYLRCGASVLLSSLARNILDRSLTGFEFASGIPGSLGGALFMNAGAYGGEMKDIVTEVRAVSPDGSEIKTFTAEEMEFGYRHSILQENGYIASGAVITLAGGDRGRIAAVMKELNEKRNSKQPVSYPSAGSTFKRPEGYFAGRLIEEAGLKGVAIGGAQVSTLHSGFIINKGGATATDIIDLITLVQNTVYDKKGVMLQPEVRIIG</sequence>
<dbReference type="GO" id="GO:0008360">
    <property type="term" value="P:regulation of cell shape"/>
    <property type="evidence" value="ECO:0007669"/>
    <property type="project" value="UniProtKB-KW"/>
</dbReference>
<evidence type="ECO:0000313" key="19">
    <source>
        <dbReference type="Proteomes" id="UP000824091"/>
    </source>
</evidence>
<comment type="cofactor">
    <cofactor evidence="1 16">
        <name>FAD</name>
        <dbReference type="ChEBI" id="CHEBI:57692"/>
    </cofactor>
</comment>
<comment type="pathway">
    <text evidence="4 16">Cell wall biogenesis; peptidoglycan biosynthesis.</text>
</comment>
<comment type="caution">
    <text evidence="18">The sequence shown here is derived from an EMBL/GenBank/DDBJ whole genome shotgun (WGS) entry which is preliminary data.</text>
</comment>
<feature type="active site" description="Proton donor" evidence="16">
    <location>
        <position position="234"/>
    </location>
</feature>
<dbReference type="GO" id="GO:0071555">
    <property type="term" value="P:cell wall organization"/>
    <property type="evidence" value="ECO:0007669"/>
    <property type="project" value="UniProtKB-KW"/>
</dbReference>
<comment type="subcellular location">
    <subcellularLocation>
        <location evidence="3 16">Cytoplasm</location>
    </subcellularLocation>
</comment>
<comment type="function">
    <text evidence="2 16">Cell wall formation.</text>
</comment>
<keyword evidence="9 16" id="KW-0521">NADP</keyword>
<dbReference type="SUPFAM" id="SSF56176">
    <property type="entry name" value="FAD-binding/transporter-associated domain-like"/>
    <property type="match status" value="1"/>
</dbReference>
<evidence type="ECO:0000256" key="5">
    <source>
        <dbReference type="ARBA" id="ARBA00022490"/>
    </source>
</evidence>
<dbReference type="SUPFAM" id="SSF56194">
    <property type="entry name" value="Uridine diphospho-N-Acetylenolpyruvylglucosamine reductase, MurB, C-terminal domain"/>
    <property type="match status" value="1"/>
</dbReference>
<evidence type="ECO:0000259" key="17">
    <source>
        <dbReference type="PROSITE" id="PS51387"/>
    </source>
</evidence>
<evidence type="ECO:0000256" key="6">
    <source>
        <dbReference type="ARBA" id="ARBA00022618"/>
    </source>
</evidence>
<comment type="similarity">
    <text evidence="16">Belongs to the MurB family.</text>
</comment>
<reference evidence="18" key="1">
    <citation type="submission" date="2020-10" db="EMBL/GenBank/DDBJ databases">
        <authorList>
            <person name="Gilroy R."/>
        </authorList>
    </citation>
    <scope>NUCLEOTIDE SEQUENCE</scope>
    <source>
        <strain evidence="18">11300</strain>
    </source>
</reference>
<feature type="active site" evidence="16">
    <location>
        <position position="304"/>
    </location>
</feature>
<evidence type="ECO:0000256" key="12">
    <source>
        <dbReference type="ARBA" id="ARBA00023002"/>
    </source>
</evidence>
<dbReference type="Pfam" id="PF01565">
    <property type="entry name" value="FAD_binding_4"/>
    <property type="match status" value="1"/>
</dbReference>
<dbReference type="InterPro" id="IPR006094">
    <property type="entry name" value="Oxid_FAD_bind_N"/>
</dbReference>
<dbReference type="PANTHER" id="PTHR21071:SF4">
    <property type="entry name" value="UDP-N-ACETYLENOLPYRUVOYLGLUCOSAMINE REDUCTASE"/>
    <property type="match status" value="1"/>
</dbReference>
<accession>A0A9D1L9T9</accession>
<reference evidence="18" key="2">
    <citation type="journal article" date="2021" name="PeerJ">
        <title>Extensive microbial diversity within the chicken gut microbiome revealed by metagenomics and culture.</title>
        <authorList>
            <person name="Gilroy R."/>
            <person name="Ravi A."/>
            <person name="Getino M."/>
            <person name="Pursley I."/>
            <person name="Horton D.L."/>
            <person name="Alikhan N.F."/>
            <person name="Baker D."/>
            <person name="Gharbi K."/>
            <person name="Hall N."/>
            <person name="Watson M."/>
            <person name="Adriaenssens E.M."/>
            <person name="Foster-Nyarko E."/>
            <person name="Jarju S."/>
            <person name="Secka A."/>
            <person name="Antonio M."/>
            <person name="Oren A."/>
            <person name="Chaudhuri R.R."/>
            <person name="La Ragione R."/>
            <person name="Hildebrand F."/>
            <person name="Pallen M.J."/>
        </authorList>
    </citation>
    <scope>NUCLEOTIDE SEQUENCE</scope>
    <source>
        <strain evidence="18">11300</strain>
    </source>
</reference>
<dbReference type="PANTHER" id="PTHR21071">
    <property type="entry name" value="UDP-N-ACETYLENOLPYRUVOYLGLUCOSAMINE REDUCTASE"/>
    <property type="match status" value="1"/>
</dbReference>
<keyword evidence="12 16" id="KW-0560">Oxidoreductase</keyword>
<evidence type="ECO:0000256" key="14">
    <source>
        <dbReference type="ARBA" id="ARBA00023316"/>
    </source>
</evidence>
<name>A0A9D1L9T9_9FIRM</name>
<evidence type="ECO:0000313" key="18">
    <source>
        <dbReference type="EMBL" id="HIU28567.1"/>
    </source>
</evidence>
<dbReference type="Gene3D" id="3.30.43.10">
    <property type="entry name" value="Uridine Diphospho-n-acetylenolpyruvylglucosamine Reductase, domain 2"/>
    <property type="match status" value="1"/>
</dbReference>
<keyword evidence="13 16" id="KW-0131">Cell cycle</keyword>
<dbReference type="InterPro" id="IPR016166">
    <property type="entry name" value="FAD-bd_PCMH"/>
</dbReference>
<gene>
    <name evidence="16 18" type="primary">murB</name>
    <name evidence="18" type="ORF">IAD16_09370</name>
</gene>
<comment type="catalytic activity">
    <reaction evidence="15 16">
        <text>UDP-N-acetyl-alpha-D-muramate + NADP(+) = UDP-N-acetyl-3-O-(1-carboxyvinyl)-alpha-D-glucosamine + NADPH + H(+)</text>
        <dbReference type="Rhea" id="RHEA:12248"/>
        <dbReference type="ChEBI" id="CHEBI:15378"/>
        <dbReference type="ChEBI" id="CHEBI:57783"/>
        <dbReference type="ChEBI" id="CHEBI:58349"/>
        <dbReference type="ChEBI" id="CHEBI:68483"/>
        <dbReference type="ChEBI" id="CHEBI:70757"/>
        <dbReference type="EC" id="1.3.1.98"/>
    </reaction>
</comment>
<feature type="active site" evidence="16">
    <location>
        <position position="184"/>
    </location>
</feature>
<dbReference type="Pfam" id="PF02873">
    <property type="entry name" value="MurB_C"/>
    <property type="match status" value="1"/>
</dbReference>
<evidence type="ECO:0000256" key="11">
    <source>
        <dbReference type="ARBA" id="ARBA00022984"/>
    </source>
</evidence>
<dbReference type="HAMAP" id="MF_00037">
    <property type="entry name" value="MurB"/>
    <property type="match status" value="1"/>
</dbReference>
<dbReference type="InterPro" id="IPR016169">
    <property type="entry name" value="FAD-bd_PCMH_sub2"/>
</dbReference>
<evidence type="ECO:0000256" key="15">
    <source>
        <dbReference type="ARBA" id="ARBA00048914"/>
    </source>
</evidence>
<evidence type="ECO:0000256" key="10">
    <source>
        <dbReference type="ARBA" id="ARBA00022960"/>
    </source>
</evidence>
<evidence type="ECO:0000256" key="8">
    <source>
        <dbReference type="ARBA" id="ARBA00022827"/>
    </source>
</evidence>
<keyword evidence="5 16" id="KW-0963">Cytoplasm</keyword>
<evidence type="ECO:0000256" key="13">
    <source>
        <dbReference type="ARBA" id="ARBA00023306"/>
    </source>
</evidence>
<dbReference type="NCBIfam" id="TIGR00179">
    <property type="entry name" value="murB"/>
    <property type="match status" value="1"/>
</dbReference>
<dbReference type="NCBIfam" id="NF010480">
    <property type="entry name" value="PRK13905.1"/>
    <property type="match status" value="1"/>
</dbReference>
<dbReference type="GO" id="GO:0005829">
    <property type="term" value="C:cytosol"/>
    <property type="evidence" value="ECO:0007669"/>
    <property type="project" value="TreeGrafter"/>
</dbReference>
<protein>
    <recommendedName>
        <fullName evidence="16">UDP-N-acetylenolpyruvoylglucosamine reductase</fullName>
        <ecNumber evidence="16">1.3.1.98</ecNumber>
    </recommendedName>
    <alternativeName>
        <fullName evidence="16">UDP-N-acetylmuramate dehydrogenase</fullName>
    </alternativeName>
</protein>